<dbReference type="Proteomes" id="UP000630615">
    <property type="component" value="Unassembled WGS sequence"/>
</dbReference>
<protein>
    <submittedName>
        <fullName evidence="1">Uncharacterized protein</fullName>
    </submittedName>
</protein>
<comment type="caution">
    <text evidence="1">The sequence shown here is derived from an EMBL/GenBank/DDBJ whole genome shotgun (WGS) entry which is preliminary data.</text>
</comment>
<evidence type="ECO:0000313" key="2">
    <source>
        <dbReference type="Proteomes" id="UP000630615"/>
    </source>
</evidence>
<keyword evidence="2" id="KW-1185">Reference proteome</keyword>
<proteinExistence type="predicted"/>
<evidence type="ECO:0000313" key="1">
    <source>
        <dbReference type="EMBL" id="GGC97573.1"/>
    </source>
</evidence>
<dbReference type="EMBL" id="BMKI01000007">
    <property type="protein sequence ID" value="GGC97573.1"/>
    <property type="molecule type" value="Genomic_DNA"/>
</dbReference>
<dbReference type="RefSeq" id="WP_157894298.1">
    <property type="nucleotide sequence ID" value="NZ_BMKI01000007.1"/>
</dbReference>
<sequence>MDDLDERIAKLAQKTFKIQDTLPADIDQPFYDSMDSLIEKLSNMNIMGYETMARGSFRKRFSTY</sequence>
<accession>A0ABQ1PIC0</accession>
<reference evidence="2" key="1">
    <citation type="journal article" date="2019" name="Int. J. Syst. Evol. Microbiol.">
        <title>The Global Catalogue of Microorganisms (GCM) 10K type strain sequencing project: providing services to taxonomists for standard genome sequencing and annotation.</title>
        <authorList>
            <consortium name="The Broad Institute Genomics Platform"/>
            <consortium name="The Broad Institute Genome Sequencing Center for Infectious Disease"/>
            <person name="Wu L."/>
            <person name="Ma J."/>
        </authorList>
    </citation>
    <scope>NUCLEOTIDE SEQUENCE [LARGE SCALE GENOMIC DNA]</scope>
    <source>
        <strain evidence="2">CGMCC 1.15942</strain>
    </source>
</reference>
<gene>
    <name evidence="1" type="ORF">GCM10011573_28890</name>
</gene>
<organism evidence="1 2">
    <name type="scientific">Enterococcus wangshanyuanii</name>
    <dbReference type="NCBI Taxonomy" id="2005703"/>
    <lineage>
        <taxon>Bacteria</taxon>
        <taxon>Bacillati</taxon>
        <taxon>Bacillota</taxon>
        <taxon>Bacilli</taxon>
        <taxon>Lactobacillales</taxon>
        <taxon>Enterococcaceae</taxon>
        <taxon>Enterococcus</taxon>
    </lineage>
</organism>
<name>A0ABQ1PIC0_9ENTE</name>